<evidence type="ECO:0000313" key="9">
    <source>
        <dbReference type="Proteomes" id="UP000708208"/>
    </source>
</evidence>
<evidence type="ECO:0000256" key="6">
    <source>
        <dbReference type="RuleBase" id="RU000488"/>
    </source>
</evidence>
<keyword evidence="5 7" id="KW-0472">Membrane</keyword>
<evidence type="ECO:0000313" key="8">
    <source>
        <dbReference type="EMBL" id="CAG7684237.1"/>
    </source>
</evidence>
<proteinExistence type="inferred from homology"/>
<keyword evidence="9" id="KW-1185">Reference proteome</keyword>
<dbReference type="PANTHER" id="PTHR45624:SF1">
    <property type="entry name" value="SD08189P"/>
    <property type="match status" value="1"/>
</dbReference>
<evidence type="ECO:0000256" key="7">
    <source>
        <dbReference type="SAM" id="Phobius"/>
    </source>
</evidence>
<dbReference type="GO" id="GO:0016020">
    <property type="term" value="C:membrane"/>
    <property type="evidence" value="ECO:0007669"/>
    <property type="project" value="UniProtKB-UniRule"/>
</dbReference>
<dbReference type="AlphaFoldDB" id="A0A8J2J771"/>
<sequence length="300" mass="32877">MDAAPSLQDTFIELLAGAAGGMAGLAVGYPADTIKVHQQVRGESLRSATKHIWRNYGIRGFFRGMSVPLITNGAIFAVFFSTYGACLEYFTAQDGRLAIALEQKLTTEDVSTYKEIFVGGCVGGFFQALVASPVEFLKVQMQIHKEKKALKPNVIVRSIIANRGYVGLGHGLGATMWRDIHSHGLYTICYKFYLDHICARDPGIPCIFMAGGIAGVLFWWSCIPMDVVKSKLQADSISNPIYKGTIDCTRKLYRQGGLKPFLRGYSTVVIRAFPANGAIFLVHDSCRSLLEACGICRSKK</sequence>
<feature type="repeat" description="Solcar" evidence="5">
    <location>
        <begin position="111"/>
        <end position="196"/>
    </location>
</feature>
<accession>A0A8J2J771</accession>
<keyword evidence="4 7" id="KW-1133">Transmembrane helix</keyword>
<evidence type="ECO:0000256" key="4">
    <source>
        <dbReference type="ARBA" id="ARBA00022989"/>
    </source>
</evidence>
<organism evidence="8 9">
    <name type="scientific">Allacma fusca</name>
    <dbReference type="NCBI Taxonomy" id="39272"/>
    <lineage>
        <taxon>Eukaryota</taxon>
        <taxon>Metazoa</taxon>
        <taxon>Ecdysozoa</taxon>
        <taxon>Arthropoda</taxon>
        <taxon>Hexapoda</taxon>
        <taxon>Collembola</taxon>
        <taxon>Symphypleona</taxon>
        <taxon>Sminthuridae</taxon>
        <taxon>Allacma</taxon>
    </lineage>
</organism>
<evidence type="ECO:0000256" key="5">
    <source>
        <dbReference type="PROSITE-ProRule" id="PRU00282"/>
    </source>
</evidence>
<evidence type="ECO:0000256" key="3">
    <source>
        <dbReference type="ARBA" id="ARBA00022737"/>
    </source>
</evidence>
<keyword evidence="2 6" id="KW-0813">Transport</keyword>
<keyword evidence="3" id="KW-0677">Repeat</keyword>
<dbReference type="GO" id="GO:1990575">
    <property type="term" value="P:mitochondrial L-ornithine transmembrane transport"/>
    <property type="evidence" value="ECO:0007669"/>
    <property type="project" value="TreeGrafter"/>
</dbReference>
<dbReference type="OrthoDB" id="1924968at2759"/>
<feature type="repeat" description="Solcar" evidence="5">
    <location>
        <begin position="8"/>
        <end position="89"/>
    </location>
</feature>
<evidence type="ECO:0000256" key="1">
    <source>
        <dbReference type="ARBA" id="ARBA00006375"/>
    </source>
</evidence>
<dbReference type="Proteomes" id="UP000708208">
    <property type="component" value="Unassembled WGS sequence"/>
</dbReference>
<reference evidence="8" key="1">
    <citation type="submission" date="2021-06" db="EMBL/GenBank/DDBJ databases">
        <authorList>
            <person name="Hodson N. C."/>
            <person name="Mongue J. A."/>
            <person name="Jaron S. K."/>
        </authorList>
    </citation>
    <scope>NUCLEOTIDE SEQUENCE</scope>
</reference>
<dbReference type="InterPro" id="IPR050567">
    <property type="entry name" value="Mitochondrial_Carrier"/>
</dbReference>
<dbReference type="PROSITE" id="PS50920">
    <property type="entry name" value="SOLCAR"/>
    <property type="match status" value="3"/>
</dbReference>
<dbReference type="GO" id="GO:0005289">
    <property type="term" value="F:high-affinity L-arginine transmembrane transporter activity"/>
    <property type="evidence" value="ECO:0007669"/>
    <property type="project" value="TreeGrafter"/>
</dbReference>
<evidence type="ECO:0000256" key="2">
    <source>
        <dbReference type="ARBA" id="ARBA00022448"/>
    </source>
</evidence>
<dbReference type="Pfam" id="PF00153">
    <property type="entry name" value="Mito_carr"/>
    <property type="match status" value="3"/>
</dbReference>
<dbReference type="EMBL" id="CAJVCH010018013">
    <property type="protein sequence ID" value="CAG7684237.1"/>
    <property type="molecule type" value="Genomic_DNA"/>
</dbReference>
<dbReference type="PANTHER" id="PTHR45624">
    <property type="entry name" value="MITOCHONDRIAL BASIC AMINO ACIDS TRANSPORTER-RELATED"/>
    <property type="match status" value="1"/>
</dbReference>
<keyword evidence="5 6" id="KW-0812">Transmembrane</keyword>
<gene>
    <name evidence="8" type="ORF">AFUS01_LOCUS3063</name>
</gene>
<evidence type="ECO:0008006" key="10">
    <source>
        <dbReference type="Google" id="ProtNLM"/>
    </source>
</evidence>
<dbReference type="InterPro" id="IPR018108">
    <property type="entry name" value="MCP_transmembrane"/>
</dbReference>
<name>A0A8J2J771_9HEXA</name>
<feature type="repeat" description="Solcar" evidence="5">
    <location>
        <begin position="202"/>
        <end position="289"/>
    </location>
</feature>
<comment type="caution">
    <text evidence="8">The sequence shown here is derived from an EMBL/GenBank/DDBJ whole genome shotgun (WGS) entry which is preliminary data.</text>
</comment>
<comment type="similarity">
    <text evidence="1 6">Belongs to the mitochondrial carrier (TC 2.A.29) family.</text>
</comment>
<protein>
    <recommendedName>
        <fullName evidence="10">Mitochondrial carrier protein</fullName>
    </recommendedName>
</protein>
<feature type="transmembrane region" description="Helical" evidence="7">
    <location>
        <begin position="202"/>
        <end position="223"/>
    </location>
</feature>
<dbReference type="GO" id="GO:0005739">
    <property type="term" value="C:mitochondrion"/>
    <property type="evidence" value="ECO:0007669"/>
    <property type="project" value="TreeGrafter"/>
</dbReference>